<dbReference type="InterPro" id="IPR016035">
    <property type="entry name" value="Acyl_Trfase/lysoPLipase"/>
</dbReference>
<keyword evidence="4 8" id="KW-0378">Hydrolase</keyword>
<proteinExistence type="inferred from homology"/>
<dbReference type="EC" id="3.1.1.5" evidence="2 9"/>
<evidence type="ECO:0000256" key="1">
    <source>
        <dbReference type="ARBA" id="ARBA00008780"/>
    </source>
</evidence>
<keyword evidence="3 9" id="KW-0732">Signal</keyword>
<dbReference type="GO" id="GO:0004623">
    <property type="term" value="F:phospholipase A2 activity"/>
    <property type="evidence" value="ECO:0007669"/>
    <property type="project" value="TreeGrafter"/>
</dbReference>
<dbReference type="PANTHER" id="PTHR10728:SF33">
    <property type="entry name" value="LYSOPHOSPHOLIPASE 1-RELATED"/>
    <property type="match status" value="1"/>
</dbReference>
<keyword evidence="6 8" id="KW-0443">Lipid metabolism</keyword>
<evidence type="ECO:0000256" key="3">
    <source>
        <dbReference type="ARBA" id="ARBA00022729"/>
    </source>
</evidence>
<evidence type="ECO:0000313" key="12">
    <source>
        <dbReference type="Proteomes" id="UP001218218"/>
    </source>
</evidence>
<dbReference type="SUPFAM" id="SSF52151">
    <property type="entry name" value="FabD/lysophospholipase-like"/>
    <property type="match status" value="1"/>
</dbReference>
<dbReference type="EMBL" id="JARIHO010000029">
    <property type="protein sequence ID" value="KAJ7337594.1"/>
    <property type="molecule type" value="Genomic_DNA"/>
</dbReference>
<dbReference type="Proteomes" id="UP001218218">
    <property type="component" value="Unassembled WGS sequence"/>
</dbReference>
<dbReference type="GO" id="GO:0004622">
    <property type="term" value="F:phosphatidylcholine lysophospholipase activity"/>
    <property type="evidence" value="ECO:0007669"/>
    <property type="project" value="UniProtKB-EC"/>
</dbReference>
<evidence type="ECO:0000256" key="4">
    <source>
        <dbReference type="ARBA" id="ARBA00022801"/>
    </source>
</evidence>
<feature type="domain" description="PLA2c" evidence="10">
    <location>
        <begin position="30"/>
        <end position="600"/>
    </location>
</feature>
<comment type="similarity">
    <text evidence="1 9">Belongs to the lysophospholipase family.</text>
</comment>
<sequence length="600" mass="63008">MLASATTFVLLVLSGLGPASCALIGPSLQRCPADFQLVRRGQTISASEAHYIEQKREKVLPSAFKTYLHSVKGTGVQLPKYVEQILGSEAQLPTVGISTSGGGYRAAIFGAGVLNALDARNSSAVKKGTGGLLQAATHLAGLSGGAWLVTSLAQANFPTIQHLVFGDGKAHDFSGWNPSVDLWTASADPAEQAVFVQEVLQEIAVKAKHFPVSVGDAWGRSLARHFTNGTTPATLLANTSHGAGILFSDLVNLPAFTSHEHPFPIMVADIASKHINGTIFPGGNAIPLNSPMFEFNLFEMGCYDDVLAAHTPMKHLGTTNHSVCATGFDEAMFISGTSSNLWNELNITSDILAAATANFSALVNATYPQSPLLRLDTSNYPNPFLGVAPATFSDAGETILSLVDGGEDGQVTPLQPMLVEGRAIDVIVAIDAVNDANNFAAGASLIATQERMQLFPRGLAPFPAVPTSLDVFAAANLTARPTFFGCTPSEYSSHTASVHSKTPPGPLLVYIANGAPPRDGSAPLTNTTTGQFVYAPDELQGMLTQSFDVATQGAFVDGALEDPEWGACLACAVVDRARAREGVKRSGVCVGCFARYCWEG</sequence>
<evidence type="ECO:0000256" key="7">
    <source>
        <dbReference type="ARBA" id="ARBA00023180"/>
    </source>
</evidence>
<keyword evidence="7" id="KW-0325">Glycoprotein</keyword>
<evidence type="ECO:0000256" key="5">
    <source>
        <dbReference type="ARBA" id="ARBA00022963"/>
    </source>
</evidence>
<dbReference type="PANTHER" id="PTHR10728">
    <property type="entry name" value="CYTOSOLIC PHOSPHOLIPASE A2"/>
    <property type="match status" value="1"/>
</dbReference>
<keyword evidence="5 8" id="KW-0442">Lipid degradation</keyword>
<dbReference type="GO" id="GO:0046475">
    <property type="term" value="P:glycerophospholipid catabolic process"/>
    <property type="evidence" value="ECO:0007669"/>
    <property type="project" value="TreeGrafter"/>
</dbReference>
<evidence type="ECO:0000256" key="6">
    <source>
        <dbReference type="ARBA" id="ARBA00023098"/>
    </source>
</evidence>
<gene>
    <name evidence="11" type="ORF">DFH08DRAFT_256402</name>
</gene>
<accession>A0AAD7EN50</accession>
<protein>
    <recommendedName>
        <fullName evidence="2 9">Lysophospholipase</fullName>
        <ecNumber evidence="2 9">3.1.1.5</ecNumber>
    </recommendedName>
</protein>
<organism evidence="11 12">
    <name type="scientific">Mycena albidolilacea</name>
    <dbReference type="NCBI Taxonomy" id="1033008"/>
    <lineage>
        <taxon>Eukaryota</taxon>
        <taxon>Fungi</taxon>
        <taxon>Dikarya</taxon>
        <taxon>Basidiomycota</taxon>
        <taxon>Agaricomycotina</taxon>
        <taxon>Agaricomycetes</taxon>
        <taxon>Agaricomycetidae</taxon>
        <taxon>Agaricales</taxon>
        <taxon>Marasmiineae</taxon>
        <taxon>Mycenaceae</taxon>
        <taxon>Mycena</taxon>
    </lineage>
</organism>
<keyword evidence="12" id="KW-1185">Reference proteome</keyword>
<feature type="chain" id="PRO_5041772001" description="Lysophospholipase" evidence="9">
    <location>
        <begin position="22"/>
        <end position="600"/>
    </location>
</feature>
<dbReference type="AlphaFoldDB" id="A0AAD7EN50"/>
<evidence type="ECO:0000259" key="10">
    <source>
        <dbReference type="PROSITE" id="PS51210"/>
    </source>
</evidence>
<evidence type="ECO:0000256" key="2">
    <source>
        <dbReference type="ARBA" id="ARBA00013274"/>
    </source>
</evidence>
<evidence type="ECO:0000256" key="9">
    <source>
        <dbReference type="RuleBase" id="RU362103"/>
    </source>
</evidence>
<comment type="caution">
    <text evidence="11">The sequence shown here is derived from an EMBL/GenBank/DDBJ whole genome shotgun (WGS) entry which is preliminary data.</text>
</comment>
<dbReference type="Pfam" id="PF01735">
    <property type="entry name" value="PLA2_B"/>
    <property type="match status" value="1"/>
</dbReference>
<feature type="signal peptide" evidence="9">
    <location>
        <begin position="1"/>
        <end position="21"/>
    </location>
</feature>
<evidence type="ECO:0000256" key="8">
    <source>
        <dbReference type="PROSITE-ProRule" id="PRU00555"/>
    </source>
</evidence>
<reference evidence="11" key="1">
    <citation type="submission" date="2023-03" db="EMBL/GenBank/DDBJ databases">
        <title>Massive genome expansion in bonnet fungi (Mycena s.s.) driven by repeated elements and novel gene families across ecological guilds.</title>
        <authorList>
            <consortium name="Lawrence Berkeley National Laboratory"/>
            <person name="Harder C.B."/>
            <person name="Miyauchi S."/>
            <person name="Viragh M."/>
            <person name="Kuo A."/>
            <person name="Thoen E."/>
            <person name="Andreopoulos B."/>
            <person name="Lu D."/>
            <person name="Skrede I."/>
            <person name="Drula E."/>
            <person name="Henrissat B."/>
            <person name="Morin E."/>
            <person name="Kohler A."/>
            <person name="Barry K."/>
            <person name="LaButti K."/>
            <person name="Morin E."/>
            <person name="Salamov A."/>
            <person name="Lipzen A."/>
            <person name="Mereny Z."/>
            <person name="Hegedus B."/>
            <person name="Baldrian P."/>
            <person name="Stursova M."/>
            <person name="Weitz H."/>
            <person name="Taylor A."/>
            <person name="Grigoriev I.V."/>
            <person name="Nagy L.G."/>
            <person name="Martin F."/>
            <person name="Kauserud H."/>
        </authorList>
    </citation>
    <scope>NUCLEOTIDE SEQUENCE</scope>
    <source>
        <strain evidence="11">CBHHK002</strain>
    </source>
</reference>
<evidence type="ECO:0000313" key="11">
    <source>
        <dbReference type="EMBL" id="KAJ7337594.1"/>
    </source>
</evidence>
<dbReference type="SMART" id="SM00022">
    <property type="entry name" value="PLAc"/>
    <property type="match status" value="1"/>
</dbReference>
<dbReference type="PROSITE" id="PS51210">
    <property type="entry name" value="PLA2C"/>
    <property type="match status" value="1"/>
</dbReference>
<dbReference type="Gene3D" id="3.40.1090.10">
    <property type="entry name" value="Cytosolic phospholipase A2 catalytic domain"/>
    <property type="match status" value="1"/>
</dbReference>
<dbReference type="GO" id="GO:0005829">
    <property type="term" value="C:cytosol"/>
    <property type="evidence" value="ECO:0007669"/>
    <property type="project" value="TreeGrafter"/>
</dbReference>
<name>A0AAD7EN50_9AGAR</name>
<comment type="catalytic activity">
    <reaction evidence="9">
        <text>a 1-acyl-sn-glycero-3-phosphocholine + H2O = sn-glycerol 3-phosphocholine + a fatty acid + H(+)</text>
        <dbReference type="Rhea" id="RHEA:15177"/>
        <dbReference type="ChEBI" id="CHEBI:15377"/>
        <dbReference type="ChEBI" id="CHEBI:15378"/>
        <dbReference type="ChEBI" id="CHEBI:16870"/>
        <dbReference type="ChEBI" id="CHEBI:28868"/>
        <dbReference type="ChEBI" id="CHEBI:58168"/>
        <dbReference type="EC" id="3.1.1.5"/>
    </reaction>
</comment>
<dbReference type="InterPro" id="IPR002642">
    <property type="entry name" value="LysoPLipase_cat_dom"/>
</dbReference>